<evidence type="ECO:0000313" key="1">
    <source>
        <dbReference type="EMBL" id="SCL94510.1"/>
    </source>
</evidence>
<dbReference type="AlphaFoldDB" id="A0AAX2CIC6"/>
<dbReference type="EMBL" id="FMIK01000029">
    <property type="protein sequence ID" value="SCL94510.1"/>
    <property type="molecule type" value="Genomic_DNA"/>
</dbReference>
<proteinExistence type="predicted"/>
<reference evidence="1 2" key="1">
    <citation type="submission" date="2016-08" db="EMBL/GenBank/DDBJ databases">
        <authorList>
            <person name="Loux V."/>
            <person name="Rue O."/>
        </authorList>
    </citation>
    <scope>NUCLEOTIDE SEQUENCE [LARGE SCALE GENOMIC DNA]</scope>
    <source>
        <strain evidence="1 2">AFSSA_08CEB44bac</strain>
    </source>
</reference>
<dbReference type="Pfam" id="PF16887">
    <property type="entry name" value="DUF5081"/>
    <property type="match status" value="1"/>
</dbReference>
<organism evidence="1 2">
    <name type="scientific">Bacillus cytotoxicus</name>
    <dbReference type="NCBI Taxonomy" id="580165"/>
    <lineage>
        <taxon>Bacteria</taxon>
        <taxon>Bacillati</taxon>
        <taxon>Bacillota</taxon>
        <taxon>Bacilli</taxon>
        <taxon>Bacillales</taxon>
        <taxon>Bacillaceae</taxon>
        <taxon>Bacillus</taxon>
        <taxon>Bacillus cereus group</taxon>
    </lineage>
</organism>
<evidence type="ECO:0000313" key="2">
    <source>
        <dbReference type="Proteomes" id="UP000242164"/>
    </source>
</evidence>
<evidence type="ECO:0008006" key="3">
    <source>
        <dbReference type="Google" id="ProtNLM"/>
    </source>
</evidence>
<accession>A0AAX2CIC6</accession>
<name>A0AAX2CIC6_9BACI</name>
<sequence length="243" mass="28720">MVHTIESFTPGELYVLAGAAGITYLFGLPEREKLTLADPDCVTKATEKLKAKRFITEENGLTPAAFQLIELLKAYQESNEYTRFNNLLIGFLPQDQDRVAVLTERKQNEEYEIDYIAKRDVYFSLLQRVPFLMREPREIEHTFLTNKMTEEKQRFFEEMDLSKKDVLAVETFSRPRDWRLGNKGKWECFLYFTEGENFIQIDIERKQYEWASLYAVNKKLYDSLKMPYKKLIDPRQFSLGGMR</sequence>
<comment type="caution">
    <text evidence="1">The sequence shown here is derived from an EMBL/GenBank/DDBJ whole genome shotgun (WGS) entry which is preliminary data.</text>
</comment>
<protein>
    <recommendedName>
        <fullName evidence="3">DUF5081 domain-containing protein</fullName>
    </recommendedName>
</protein>
<dbReference type="RefSeq" id="WP_087098877.1">
    <property type="nucleotide sequence ID" value="NZ_CP066179.1"/>
</dbReference>
<dbReference type="InterPro" id="IPR031682">
    <property type="entry name" value="EsaE"/>
</dbReference>
<dbReference type="Proteomes" id="UP000242164">
    <property type="component" value="Unassembled WGS sequence"/>
</dbReference>
<gene>
    <name evidence="1" type="ORF">BCB44BAC_02391</name>
</gene>